<dbReference type="EMBL" id="VUMU01000006">
    <property type="protein sequence ID" value="MST57979.1"/>
    <property type="molecule type" value="Genomic_DNA"/>
</dbReference>
<sequence>MKEQNTENTKDSFEGEPSQNLITERQFLDVICRDYTSVHYADLRNDIAEPLKVALSGNAIKMDRIRVREKIGYTDTVKGYCDHFVADGNKKEFLRVMDRKFLLQELSKSDRYVYRYESVPNPAGHRYFEVQVVRVREENFDGKVIVAFHHIDDLVSKEQQYRWELERMAYTDGLTEIGNRAAFTKDMAAFDEKPGAACVVADVNNLKVANDRYGHEEGDRMIRDSAECICAAFGEAGVCYRIGGDEFCVLIGEAEKEQIQKILLKLDELIAEKNEGRKMSLSIACGYAIRENAQEPMEQVFNRADEMMYDVKFRMKKEFPVYSEERIKNYLNVLKILCRSTDSYLYLWNINRDEIWYFGDVDKEYALRREGAQTCTIAEMEAVVYPADRAALREDLVKIIAGEKSIHDMDYRWVNRQGEPVWINCRGTVIPDDKGRPFVMVGRVSDKSLRYLYHPLTKLFNKNKMFLDLKEQILPRNTGYLMLMGIDNLGSINLRRGRSYGDEVIKKCAEIIEQETEVQNVWHVENNCFALYLDVRSETDVRRIYEKLLSELTDYCTLSAGVVADSKELFGDEGNLYACAEMMLEKAKDIGIRNIVFFSQEDLDARLKTIQFMEEMQSSVRKDCEGFYLCYQPQIKTGNYHLFGAEALLRYRSAVYGNIYPDEFIPLLEQSKLIRPVGLWILETALKQCKKWRESVPDFHISVNFSVVQLEDKEIAEKVLHILEKVGIPGNALTIELTESIQIQSISQLTPIFKSWRDAGIELSIDDFGTGYASMSYLKQLDVNEIKIDKMFVKDVEEATYNYRLISNMIEFAKNSGMRVCCEGVEDMRELTVLEGLSPSLFQGYLFSKPVPVEEFERSFIDRSTPEYRKHEAFIQKIYDYKESMHFIYFNTKNILRDTNLGLWIIRINEETGYSEMHADETMERIMGVDRKYSPEECYDFWYSRIKEDHLDYVKENVAHMVEANVVVQLQYPWIHPVYGEVMVRCSGRRIEDSDGMVTLEGYHRIISDIEER</sequence>
<dbReference type="InterPro" id="IPR035965">
    <property type="entry name" value="PAS-like_dom_sf"/>
</dbReference>
<proteinExistence type="predicted"/>
<dbReference type="SMART" id="SM00267">
    <property type="entry name" value="GGDEF"/>
    <property type="match status" value="2"/>
</dbReference>
<dbReference type="Pfam" id="PF00990">
    <property type="entry name" value="GGDEF"/>
    <property type="match status" value="2"/>
</dbReference>
<dbReference type="InterPro" id="IPR035919">
    <property type="entry name" value="EAL_sf"/>
</dbReference>
<feature type="domain" description="EAL" evidence="1">
    <location>
        <begin position="609"/>
        <end position="864"/>
    </location>
</feature>
<gene>
    <name evidence="3" type="ORF">FYJ59_06935</name>
</gene>
<dbReference type="GO" id="GO:0071111">
    <property type="term" value="F:cyclic-guanylate-specific phosphodiesterase activity"/>
    <property type="evidence" value="ECO:0007669"/>
    <property type="project" value="InterPro"/>
</dbReference>
<dbReference type="PANTHER" id="PTHR33121:SF70">
    <property type="entry name" value="SIGNALING PROTEIN YKOW"/>
    <property type="match status" value="1"/>
</dbReference>
<reference evidence="3 4" key="1">
    <citation type="submission" date="2019-08" db="EMBL/GenBank/DDBJ databases">
        <title>In-depth cultivation of the pig gut microbiome towards novel bacterial diversity and tailored functional studies.</title>
        <authorList>
            <person name="Wylensek D."/>
            <person name="Hitch T.C.A."/>
            <person name="Clavel T."/>
        </authorList>
    </citation>
    <scope>NUCLEOTIDE SEQUENCE [LARGE SCALE GENOMIC DNA]</scope>
    <source>
        <strain evidence="3 4">WCA3-601-WT-6H</strain>
    </source>
</reference>
<dbReference type="Gene3D" id="3.30.70.270">
    <property type="match status" value="2"/>
</dbReference>
<comment type="caution">
    <text evidence="3">The sequence shown here is derived from an EMBL/GenBank/DDBJ whole genome shotgun (WGS) entry which is preliminary data.</text>
</comment>
<protein>
    <submittedName>
        <fullName evidence="3">EAL domain-containing protein</fullName>
    </submittedName>
</protein>
<dbReference type="PROSITE" id="PS50887">
    <property type="entry name" value="GGDEF"/>
    <property type="match status" value="2"/>
</dbReference>
<dbReference type="AlphaFoldDB" id="A0A6L5YIJ7"/>
<feature type="domain" description="GGDEF" evidence="2">
    <location>
        <begin position="477"/>
        <end position="600"/>
    </location>
</feature>
<dbReference type="NCBIfam" id="TIGR00254">
    <property type="entry name" value="GGDEF"/>
    <property type="match status" value="1"/>
</dbReference>
<dbReference type="Pfam" id="PF08447">
    <property type="entry name" value="PAS_3"/>
    <property type="match status" value="2"/>
</dbReference>
<dbReference type="InterPro" id="IPR001633">
    <property type="entry name" value="EAL_dom"/>
</dbReference>
<dbReference type="Gene3D" id="3.30.450.20">
    <property type="entry name" value="PAS domain"/>
    <property type="match status" value="2"/>
</dbReference>
<feature type="domain" description="GGDEF" evidence="2">
    <location>
        <begin position="194"/>
        <end position="324"/>
    </location>
</feature>
<dbReference type="CDD" id="cd01949">
    <property type="entry name" value="GGDEF"/>
    <property type="match status" value="1"/>
</dbReference>
<dbReference type="SMART" id="SM00052">
    <property type="entry name" value="EAL"/>
    <property type="match status" value="1"/>
</dbReference>
<dbReference type="SUPFAM" id="SSF55073">
    <property type="entry name" value="Nucleotide cyclase"/>
    <property type="match status" value="2"/>
</dbReference>
<dbReference type="SUPFAM" id="SSF141868">
    <property type="entry name" value="EAL domain-like"/>
    <property type="match status" value="1"/>
</dbReference>
<accession>A0A6L5YIJ7</accession>
<evidence type="ECO:0000259" key="1">
    <source>
        <dbReference type="PROSITE" id="PS50883"/>
    </source>
</evidence>
<dbReference type="Proteomes" id="UP000476055">
    <property type="component" value="Unassembled WGS sequence"/>
</dbReference>
<dbReference type="PANTHER" id="PTHR33121">
    <property type="entry name" value="CYCLIC DI-GMP PHOSPHODIESTERASE PDEF"/>
    <property type="match status" value="1"/>
</dbReference>
<dbReference type="InterPro" id="IPR043128">
    <property type="entry name" value="Rev_trsase/Diguanyl_cyclase"/>
</dbReference>
<dbReference type="InterPro" id="IPR000160">
    <property type="entry name" value="GGDEF_dom"/>
</dbReference>
<dbReference type="CDD" id="cd01948">
    <property type="entry name" value="EAL"/>
    <property type="match status" value="1"/>
</dbReference>
<dbReference type="RefSeq" id="WP_154496096.1">
    <property type="nucleotide sequence ID" value="NZ_VUMU01000006.1"/>
</dbReference>
<name>A0A6L5YIJ7_9FIRM</name>
<keyword evidence="4" id="KW-1185">Reference proteome</keyword>
<evidence type="ECO:0000313" key="3">
    <source>
        <dbReference type="EMBL" id="MST57979.1"/>
    </source>
</evidence>
<dbReference type="InterPro" id="IPR050706">
    <property type="entry name" value="Cyclic-di-GMP_PDE-like"/>
</dbReference>
<dbReference type="Gene3D" id="3.20.20.450">
    <property type="entry name" value="EAL domain"/>
    <property type="match status" value="1"/>
</dbReference>
<dbReference type="PROSITE" id="PS50883">
    <property type="entry name" value="EAL"/>
    <property type="match status" value="1"/>
</dbReference>
<dbReference type="InterPro" id="IPR013655">
    <property type="entry name" value="PAS_fold_3"/>
</dbReference>
<dbReference type="SUPFAM" id="SSF55785">
    <property type="entry name" value="PYP-like sensor domain (PAS domain)"/>
    <property type="match status" value="1"/>
</dbReference>
<dbReference type="Pfam" id="PF00563">
    <property type="entry name" value="EAL"/>
    <property type="match status" value="1"/>
</dbReference>
<evidence type="ECO:0000259" key="2">
    <source>
        <dbReference type="PROSITE" id="PS50887"/>
    </source>
</evidence>
<dbReference type="InterPro" id="IPR029787">
    <property type="entry name" value="Nucleotide_cyclase"/>
</dbReference>
<organism evidence="3 4">
    <name type="scientific">Waltera intestinalis</name>
    <dbReference type="NCBI Taxonomy" id="2606635"/>
    <lineage>
        <taxon>Bacteria</taxon>
        <taxon>Bacillati</taxon>
        <taxon>Bacillota</taxon>
        <taxon>Clostridia</taxon>
        <taxon>Lachnospirales</taxon>
        <taxon>Lachnospiraceae</taxon>
        <taxon>Waltera</taxon>
    </lineage>
</organism>
<evidence type="ECO:0000313" key="4">
    <source>
        <dbReference type="Proteomes" id="UP000476055"/>
    </source>
</evidence>